<keyword evidence="2" id="KW-0282">Flagellum</keyword>
<evidence type="ECO:0000256" key="1">
    <source>
        <dbReference type="SAM" id="MobiDB-lite"/>
    </source>
</evidence>
<evidence type="ECO:0000313" key="2">
    <source>
        <dbReference type="EMBL" id="MFC4355283.1"/>
    </source>
</evidence>
<evidence type="ECO:0000313" key="3">
    <source>
        <dbReference type="Proteomes" id="UP001595733"/>
    </source>
</evidence>
<dbReference type="PANTHER" id="PTHR37166">
    <property type="entry name" value="PROTEIN FLAG"/>
    <property type="match status" value="1"/>
</dbReference>
<feature type="region of interest" description="Disordered" evidence="1">
    <location>
        <begin position="1"/>
        <end position="52"/>
    </location>
</feature>
<dbReference type="SUPFAM" id="SSF160214">
    <property type="entry name" value="FlaG-like"/>
    <property type="match status" value="1"/>
</dbReference>
<reference evidence="3" key="1">
    <citation type="journal article" date="2019" name="Int. J. Syst. Evol. Microbiol.">
        <title>The Global Catalogue of Microorganisms (GCM) 10K type strain sequencing project: providing services to taxonomists for standard genome sequencing and annotation.</title>
        <authorList>
            <consortium name="The Broad Institute Genomics Platform"/>
            <consortium name="The Broad Institute Genome Sequencing Center for Infectious Disease"/>
            <person name="Wu L."/>
            <person name="Ma J."/>
        </authorList>
    </citation>
    <scope>NUCLEOTIDE SEQUENCE [LARGE SCALE GENOMIC DNA]</scope>
    <source>
        <strain evidence="3">CCUG 50353</strain>
    </source>
</reference>
<dbReference type="RefSeq" id="WP_378141710.1">
    <property type="nucleotide sequence ID" value="NZ_JBHSEF010000022.1"/>
</dbReference>
<proteinExistence type="predicted"/>
<keyword evidence="2" id="KW-0969">Cilium</keyword>
<dbReference type="InterPro" id="IPR035924">
    <property type="entry name" value="FlaG-like_sf"/>
</dbReference>
<protein>
    <submittedName>
        <fullName evidence="2">Flagellar protein FlaG</fullName>
    </submittedName>
</protein>
<dbReference type="PANTHER" id="PTHR37166:SF1">
    <property type="entry name" value="PROTEIN FLAG"/>
    <property type="match status" value="1"/>
</dbReference>
<dbReference type="Pfam" id="PF03646">
    <property type="entry name" value="FlaG"/>
    <property type="match status" value="1"/>
</dbReference>
<keyword evidence="3" id="KW-1185">Reference proteome</keyword>
<dbReference type="Proteomes" id="UP001595733">
    <property type="component" value="Unassembled WGS sequence"/>
</dbReference>
<organism evidence="2 3">
    <name type="scientific">Chryseomicrobium palamuruense</name>
    <dbReference type="NCBI Taxonomy" id="682973"/>
    <lineage>
        <taxon>Bacteria</taxon>
        <taxon>Bacillati</taxon>
        <taxon>Bacillota</taxon>
        <taxon>Bacilli</taxon>
        <taxon>Bacillales</taxon>
        <taxon>Caryophanaceae</taxon>
        <taxon>Chryseomicrobium</taxon>
    </lineage>
</organism>
<dbReference type="InterPro" id="IPR005186">
    <property type="entry name" value="FlaG"/>
</dbReference>
<dbReference type="Gene3D" id="3.30.160.170">
    <property type="entry name" value="FlaG-like"/>
    <property type="match status" value="1"/>
</dbReference>
<accession>A0ABV8UVC9</accession>
<feature type="compositionally biased region" description="Low complexity" evidence="1">
    <location>
        <begin position="25"/>
        <end position="38"/>
    </location>
</feature>
<gene>
    <name evidence="2" type="ORF">ACFO0S_09515</name>
</gene>
<sequence>MDIQGITFAEVKPVKEPVGSPTNELQSQQQQPQQDLPSNKTIPSQEEAQNKVETMNQWIQPHSTALKFQYHEKLNDYYVQVVDSITDEVAREIPSRKFLDYFAAVAEKLGLVVDERY</sequence>
<keyword evidence="2" id="KW-0966">Cell projection</keyword>
<name>A0ABV8UVC9_9BACL</name>
<dbReference type="EMBL" id="JBHSEF010000022">
    <property type="protein sequence ID" value="MFC4355283.1"/>
    <property type="molecule type" value="Genomic_DNA"/>
</dbReference>
<comment type="caution">
    <text evidence="2">The sequence shown here is derived from an EMBL/GenBank/DDBJ whole genome shotgun (WGS) entry which is preliminary data.</text>
</comment>
<feature type="compositionally biased region" description="Polar residues" evidence="1">
    <location>
        <begin position="39"/>
        <end position="52"/>
    </location>
</feature>